<feature type="compositionally biased region" description="Gly residues" evidence="2">
    <location>
        <begin position="28"/>
        <end position="43"/>
    </location>
</feature>
<keyword evidence="1" id="KW-0694">RNA-binding</keyword>
<evidence type="ECO:0000313" key="4">
    <source>
        <dbReference type="EMBL" id="TYJ52308.1"/>
    </source>
</evidence>
<comment type="caution">
    <text evidence="4">The sequence shown here is derived from an EMBL/GenBank/DDBJ whole genome shotgun (WGS) entry which is preliminary data.</text>
</comment>
<dbReference type="PANTHER" id="PTHR13452">
    <property type="entry name" value="THUMP DOMAIN CONTAINING PROTEIN 1-RELATED"/>
    <property type="match status" value="1"/>
</dbReference>
<feature type="domain" description="THUMP" evidence="3">
    <location>
        <begin position="182"/>
        <end position="293"/>
    </location>
</feature>
<name>A0A5D3ANP6_9TREE</name>
<reference evidence="4 5" key="1">
    <citation type="submission" date="2017-05" db="EMBL/GenBank/DDBJ databases">
        <title>The Genome Sequence of Tsuchiyaea wingfieldii DSM 27421.</title>
        <authorList>
            <person name="Cuomo C."/>
            <person name="Passer A."/>
            <person name="Billmyre B."/>
            <person name="Heitman J."/>
        </authorList>
    </citation>
    <scope>NUCLEOTIDE SEQUENCE [LARGE SCALE GENOMIC DNA]</scope>
    <source>
        <strain evidence="4 5">DSM 27421</strain>
    </source>
</reference>
<dbReference type="PANTHER" id="PTHR13452:SF10">
    <property type="entry name" value="THUMP DOMAIN-CONTAINING PROTEIN 1"/>
    <property type="match status" value="1"/>
</dbReference>
<dbReference type="AlphaFoldDB" id="A0A5D3ANP6"/>
<dbReference type="InterPro" id="IPR004114">
    <property type="entry name" value="THUMP_dom"/>
</dbReference>
<evidence type="ECO:0000259" key="3">
    <source>
        <dbReference type="PROSITE" id="PS51165"/>
    </source>
</evidence>
<dbReference type="Gene3D" id="3.30.2300.10">
    <property type="entry name" value="THUMP superfamily"/>
    <property type="match status" value="1"/>
</dbReference>
<feature type="compositionally biased region" description="Polar residues" evidence="2">
    <location>
        <begin position="1"/>
        <end position="15"/>
    </location>
</feature>
<organism evidence="4 5">
    <name type="scientific">Cryptococcus floricola</name>
    <dbReference type="NCBI Taxonomy" id="2591691"/>
    <lineage>
        <taxon>Eukaryota</taxon>
        <taxon>Fungi</taxon>
        <taxon>Dikarya</taxon>
        <taxon>Basidiomycota</taxon>
        <taxon>Agaricomycotina</taxon>
        <taxon>Tremellomycetes</taxon>
        <taxon>Tremellales</taxon>
        <taxon>Cryptococcaceae</taxon>
        <taxon>Cryptococcus</taxon>
    </lineage>
</organism>
<evidence type="ECO:0000256" key="2">
    <source>
        <dbReference type="SAM" id="MobiDB-lite"/>
    </source>
</evidence>
<protein>
    <recommendedName>
        <fullName evidence="3">THUMP domain-containing protein</fullName>
    </recommendedName>
</protein>
<proteinExistence type="predicted"/>
<dbReference type="PROSITE" id="PS51165">
    <property type="entry name" value="THUMP"/>
    <property type="match status" value="1"/>
</dbReference>
<evidence type="ECO:0000313" key="5">
    <source>
        <dbReference type="Proteomes" id="UP000322245"/>
    </source>
</evidence>
<dbReference type="GO" id="GO:0003723">
    <property type="term" value="F:RNA binding"/>
    <property type="evidence" value="ECO:0007669"/>
    <property type="project" value="UniProtKB-UniRule"/>
</dbReference>
<gene>
    <name evidence="4" type="ORF">B9479_007094</name>
</gene>
<sequence>MAKSEGTNNGRSAQRNKYYKFDSAARGRGAGRGARGGRGGKPSGPGREPSEDKDKSQVTAPEKVFLLTKYREKPLPEMITSPGIFISTTKDREKAAELELLRYLETIADELYPETETAEEAAVKPEEEEMDFEEMLKKDLDSMKEDGEKSRRFRLCLREGFCLLYVNVLPPLDPHRIVRHILEQAESTGKYPLKHCKRLVPIPETSGATLKQLSDLAAKVVKPAFDTPDHRSFKFAIDTNSRHSEKLERLDMIKTVAEQVTNLGQGHVVDLKKPEKSVIVEVYKASPFSSTSQPACVNNLGVTVLEDFDRFKKYNPGSVATQASLRLSKAKAASILNPAEPSTSTSTTTAIASGPKPEQTQTPSKAQQAHAQSRRRASQIAHAHHPSSPSTEFGAPPAKRAKTGAAGDGDGEGDGEGKGEGEGGEDGEWMMTEADVEKGELVEGECGEQLGDGFEEVIEGGKVLRYRKDDSSVD</sequence>
<feature type="region of interest" description="Disordered" evidence="2">
    <location>
        <begin position="1"/>
        <end position="63"/>
    </location>
</feature>
<dbReference type="Proteomes" id="UP000322245">
    <property type="component" value="Unassembled WGS sequence"/>
</dbReference>
<keyword evidence="5" id="KW-1185">Reference proteome</keyword>
<accession>A0A5D3ANP6</accession>
<dbReference type="EMBL" id="NIDF01000142">
    <property type="protein sequence ID" value="TYJ52308.1"/>
    <property type="molecule type" value="Genomic_DNA"/>
</dbReference>
<dbReference type="SUPFAM" id="SSF143437">
    <property type="entry name" value="THUMP domain-like"/>
    <property type="match status" value="1"/>
</dbReference>
<feature type="compositionally biased region" description="Basic residues" evidence="2">
    <location>
        <begin position="372"/>
        <end position="385"/>
    </location>
</feature>
<dbReference type="InterPro" id="IPR040183">
    <property type="entry name" value="THUMPD1-like"/>
</dbReference>
<dbReference type="CDD" id="cd11717">
    <property type="entry name" value="THUMP_THUMPD1_like"/>
    <property type="match status" value="1"/>
</dbReference>
<dbReference type="Pfam" id="PF02926">
    <property type="entry name" value="THUMP"/>
    <property type="match status" value="1"/>
</dbReference>
<feature type="region of interest" description="Disordered" evidence="2">
    <location>
        <begin position="336"/>
        <end position="433"/>
    </location>
</feature>
<dbReference type="GO" id="GO:0006400">
    <property type="term" value="P:tRNA modification"/>
    <property type="evidence" value="ECO:0007669"/>
    <property type="project" value="InterPro"/>
</dbReference>
<evidence type="ECO:0000256" key="1">
    <source>
        <dbReference type="PROSITE-ProRule" id="PRU00529"/>
    </source>
</evidence>